<dbReference type="GO" id="GO:0004565">
    <property type="term" value="F:beta-galactosidase activity"/>
    <property type="evidence" value="ECO:0007669"/>
    <property type="project" value="UniProtKB-EC"/>
</dbReference>
<dbReference type="GO" id="GO:0009341">
    <property type="term" value="C:beta-galactosidase complex"/>
    <property type="evidence" value="ECO:0007669"/>
    <property type="project" value="InterPro"/>
</dbReference>
<evidence type="ECO:0000256" key="10">
    <source>
        <dbReference type="ARBA" id="ARBA00023295"/>
    </source>
</evidence>
<dbReference type="Pfam" id="PF02836">
    <property type="entry name" value="Glyco_hydro_2_C"/>
    <property type="match status" value="1"/>
</dbReference>
<dbReference type="InterPro" id="IPR036156">
    <property type="entry name" value="Beta-gal/glucu_dom_sf"/>
</dbReference>
<dbReference type="SUPFAM" id="SSF51445">
    <property type="entry name" value="(Trans)glycosidases"/>
    <property type="match status" value="1"/>
</dbReference>
<comment type="cofactor">
    <cofactor evidence="3">
        <name>Na(+)</name>
        <dbReference type="ChEBI" id="CHEBI:29101"/>
    </cofactor>
</comment>
<dbReference type="InterPro" id="IPR006102">
    <property type="entry name" value="Ig-like_GH2"/>
</dbReference>
<sequence length="1070" mass="122118">MHKNFVYLAVLIIQFSCQKPIEKPTYTAEKWENPEWENPEIFEIHREAPVASFYRYTNTKDALANESWEQSPLYRSLNGKWDFYYAENPMKRPVDFYKNDFDLTGWDTIPVPSNWEIQGHGIPFYTNITYMFPANPPYIPHEINPVGSYKREFEIPDTWNDKEIYLHFEGVSGAMYIWLNGEMVGYNEGSKTPAAYNITKLAKRGKNALAIQVLRWSDASYLEDQDFWRLSGIDRDVYVYATPKSTLKDIRVTADLDNDYKDGVFGLQLKINQATENKAVQAEVKLLEGDTEVYTEAKPIKGDAGLVELAFEKEIPNVRTWNAETPNLYTLLISLTNKDGSVSEATSVKVGFRKVEIKNNQFMVNGKAVLLKGANLHDHNDKTGHVVTEELTLKDLTVMKQNNLNAIRCSHYPKNPHFYRMCDTYGFYVIDEANIEIHGMGATNQGLDADIKTQQTHPSYLPQWKAMHLDRTMRMFERDKNHASIITWSLGNESGNGANFYATYAWLKSHDATRPVQYEGATHYENTDIQAPMYMQISDMVKYAENNPKRPLIQCEYAHAMGNSVGNLQEYWDVIEKYDVLQGGFIWDWVDQGLLTKTADGQEYWAYGGDLGGKDFQNDGNFCLNGLVNPDRTAHPSLHEVKKVYQYVKFKADDAKKGTVTIHNGYDFINLGQFGFDWKLFKNGTEIASGDLPTMDILPGGSKTIKIDLPKLDDPKAEYFLNLYAHTKAASALVPVNHLMAYEQFQLKPYTPEKFIEANRNNGIDIVSKNNDVIISGEGFEVRFDAEKGTLTAIDYGNGNILQKGITANFWRATTDNDFGYDMPKKLGVWKDATENQKLLEVSMNSISGEQVIDALKLSANTFKIENGTIQIKSDYELNGPQARVAITYDINDQGEIRVTTQLSGLSKELPVLPRFGTNFIINNEYQHVQWYGRGPHENYQDRKTGALVGSYKASVDDLYYPYIRPQENGNRSDIRWVTFANEKGQGIKIYAPQLFDFSAHHQYNNDFDAGKSKQQRHTIDIVKRDLVNINIDYKQMGVGGDNSWGLMALDTYQIQPENRSYSYVIKPLE</sequence>
<dbReference type="InterPro" id="IPR006104">
    <property type="entry name" value="Glyco_hydro_2_N"/>
</dbReference>
<dbReference type="InterPro" id="IPR023230">
    <property type="entry name" value="Glyco_hydro_2_CS"/>
</dbReference>
<dbReference type="Proteomes" id="UP000245667">
    <property type="component" value="Unassembled WGS sequence"/>
</dbReference>
<evidence type="ECO:0000256" key="9">
    <source>
        <dbReference type="ARBA" id="ARBA00022837"/>
    </source>
</evidence>
<dbReference type="SUPFAM" id="SSF49785">
    <property type="entry name" value="Galactose-binding domain-like"/>
    <property type="match status" value="1"/>
</dbReference>
<reference evidence="14 17" key="2">
    <citation type="submission" date="2020-07" db="EMBL/GenBank/DDBJ databases">
        <title>The draft genome sequence of Maribacter polysiphoniae KCTC 22021.</title>
        <authorList>
            <person name="Mu L."/>
        </authorList>
    </citation>
    <scope>NUCLEOTIDE SEQUENCE [LARGE SCALE GENOMIC DNA]</scope>
    <source>
        <strain evidence="14 17">KCTC 22021</strain>
    </source>
</reference>
<dbReference type="GO" id="GO:0005990">
    <property type="term" value="P:lactose catabolic process"/>
    <property type="evidence" value="ECO:0007669"/>
    <property type="project" value="TreeGrafter"/>
</dbReference>
<dbReference type="SUPFAM" id="SSF49303">
    <property type="entry name" value="beta-Galactosidase/glucuronidase domain"/>
    <property type="match status" value="2"/>
</dbReference>
<evidence type="ECO:0000256" key="6">
    <source>
        <dbReference type="ARBA" id="ARBA00012756"/>
    </source>
</evidence>
<dbReference type="InterPro" id="IPR013783">
    <property type="entry name" value="Ig-like_fold"/>
</dbReference>
<evidence type="ECO:0000313" key="17">
    <source>
        <dbReference type="Proteomes" id="UP000651837"/>
    </source>
</evidence>
<reference evidence="15 16" key="1">
    <citation type="submission" date="2018-05" db="EMBL/GenBank/DDBJ databases">
        <title>Genomic Encyclopedia of Archaeal and Bacterial Type Strains, Phase II (KMG-II): from individual species to whole genera.</title>
        <authorList>
            <person name="Goeker M."/>
        </authorList>
    </citation>
    <scope>NUCLEOTIDE SEQUENCE [LARGE SCALE GENOMIC DNA]</scope>
    <source>
        <strain evidence="15 16">DSM 23514</strain>
    </source>
</reference>
<dbReference type="RefSeq" id="WP_109654093.1">
    <property type="nucleotide sequence ID" value="NZ_JACWLN010000011.1"/>
</dbReference>
<feature type="domain" description="Beta galactosidase small chain/" evidence="13">
    <location>
        <begin position="774"/>
        <end position="1067"/>
    </location>
</feature>
<dbReference type="FunFam" id="3.20.20.80:FF:000018">
    <property type="entry name" value="Beta-galactosidase"/>
    <property type="match status" value="1"/>
</dbReference>
<keyword evidence="10 12" id="KW-0326">Glycosidase</keyword>
<dbReference type="EMBL" id="QGGQ01000012">
    <property type="protein sequence ID" value="PWK21378.1"/>
    <property type="molecule type" value="Genomic_DNA"/>
</dbReference>
<dbReference type="Proteomes" id="UP000651837">
    <property type="component" value="Unassembled WGS sequence"/>
</dbReference>
<comment type="catalytic activity">
    <reaction evidence="1 12">
        <text>Hydrolysis of terminal non-reducing beta-D-galactose residues in beta-D-galactosides.</text>
        <dbReference type="EC" id="3.2.1.23"/>
    </reaction>
</comment>
<comment type="cofactor">
    <cofactor evidence="2">
        <name>Ca(2+)</name>
        <dbReference type="ChEBI" id="CHEBI:29108"/>
    </cofactor>
</comment>
<dbReference type="SUPFAM" id="SSF74650">
    <property type="entry name" value="Galactose mutarotase-like"/>
    <property type="match status" value="1"/>
</dbReference>
<organism evidence="15 16">
    <name type="scientific">Maribacter polysiphoniae</name>
    <dbReference type="NCBI Taxonomy" id="429344"/>
    <lineage>
        <taxon>Bacteria</taxon>
        <taxon>Pseudomonadati</taxon>
        <taxon>Bacteroidota</taxon>
        <taxon>Flavobacteriia</taxon>
        <taxon>Flavobacteriales</taxon>
        <taxon>Flavobacteriaceae</taxon>
        <taxon>Maribacter</taxon>
    </lineage>
</organism>
<dbReference type="Gene3D" id="2.60.40.10">
    <property type="entry name" value="Immunoglobulins"/>
    <property type="match status" value="2"/>
</dbReference>
<dbReference type="SMART" id="SM01038">
    <property type="entry name" value="Bgal_small_N"/>
    <property type="match status" value="1"/>
</dbReference>
<dbReference type="InterPro" id="IPR050347">
    <property type="entry name" value="Bact_Beta-galactosidase"/>
</dbReference>
<evidence type="ECO:0000256" key="12">
    <source>
        <dbReference type="RuleBase" id="RU361154"/>
    </source>
</evidence>
<dbReference type="InterPro" id="IPR006101">
    <property type="entry name" value="Glyco_hydro_2"/>
</dbReference>
<proteinExistence type="inferred from homology"/>
<dbReference type="Gene3D" id="2.60.120.260">
    <property type="entry name" value="Galactose-binding domain-like"/>
    <property type="match status" value="1"/>
</dbReference>
<evidence type="ECO:0000256" key="7">
    <source>
        <dbReference type="ARBA" id="ARBA00013303"/>
    </source>
</evidence>
<dbReference type="InterPro" id="IPR004199">
    <property type="entry name" value="B-gal_small/dom_5"/>
</dbReference>
<dbReference type="PANTHER" id="PTHR46323:SF2">
    <property type="entry name" value="BETA-GALACTOSIDASE"/>
    <property type="match status" value="1"/>
</dbReference>
<dbReference type="Pfam" id="PF16353">
    <property type="entry name" value="LacZ_4"/>
    <property type="match status" value="1"/>
</dbReference>
<evidence type="ECO:0000256" key="3">
    <source>
        <dbReference type="ARBA" id="ARBA00001959"/>
    </source>
</evidence>
<dbReference type="AlphaFoldDB" id="A0A316DV87"/>
<dbReference type="OrthoDB" id="9801077at2"/>
<dbReference type="PRINTS" id="PR00132">
    <property type="entry name" value="GLHYDRLASE2"/>
</dbReference>
<evidence type="ECO:0000256" key="8">
    <source>
        <dbReference type="ARBA" id="ARBA00022801"/>
    </source>
</evidence>
<dbReference type="Pfam" id="PF02929">
    <property type="entry name" value="Bgal_small_N"/>
    <property type="match status" value="1"/>
</dbReference>
<evidence type="ECO:0000256" key="4">
    <source>
        <dbReference type="ARBA" id="ARBA00007401"/>
    </source>
</evidence>
<dbReference type="InterPro" id="IPR008979">
    <property type="entry name" value="Galactose-bd-like_sf"/>
</dbReference>
<dbReference type="InterPro" id="IPR032312">
    <property type="entry name" value="LacZ_4"/>
</dbReference>
<dbReference type="InterPro" id="IPR014718">
    <property type="entry name" value="GH-type_carb-bd"/>
</dbReference>
<dbReference type="Gene3D" id="2.70.98.10">
    <property type="match status" value="1"/>
</dbReference>
<keyword evidence="8 12" id="KW-0378">Hydrolase</keyword>
<evidence type="ECO:0000256" key="5">
    <source>
        <dbReference type="ARBA" id="ARBA00011245"/>
    </source>
</evidence>
<keyword evidence="9" id="KW-0106">Calcium</keyword>
<evidence type="ECO:0000256" key="11">
    <source>
        <dbReference type="ARBA" id="ARBA00032230"/>
    </source>
</evidence>
<comment type="caution">
    <text evidence="15">The sequence shown here is derived from an EMBL/GenBank/DDBJ whole genome shotgun (WGS) entry which is preliminary data.</text>
</comment>
<dbReference type="EC" id="3.2.1.23" evidence="6 12"/>
<evidence type="ECO:0000259" key="13">
    <source>
        <dbReference type="SMART" id="SM01038"/>
    </source>
</evidence>
<dbReference type="InterPro" id="IPR006103">
    <property type="entry name" value="Glyco_hydro_2_cat"/>
</dbReference>
<dbReference type="PANTHER" id="PTHR46323">
    <property type="entry name" value="BETA-GALACTOSIDASE"/>
    <property type="match status" value="1"/>
</dbReference>
<dbReference type="InterPro" id="IPR011013">
    <property type="entry name" value="Gal_mutarotase_sf_dom"/>
</dbReference>
<accession>A0A316DV87</accession>
<keyword evidence="17" id="KW-1185">Reference proteome</keyword>
<evidence type="ECO:0000313" key="16">
    <source>
        <dbReference type="Proteomes" id="UP000245667"/>
    </source>
</evidence>
<dbReference type="EMBL" id="JACWLN010000011">
    <property type="protein sequence ID" value="MBD1262544.1"/>
    <property type="molecule type" value="Genomic_DNA"/>
</dbReference>
<dbReference type="Gene3D" id="3.20.20.80">
    <property type="entry name" value="Glycosidases"/>
    <property type="match status" value="1"/>
</dbReference>
<dbReference type="PROSITE" id="PS00719">
    <property type="entry name" value="GLYCOSYL_HYDROL_F2_1"/>
    <property type="match status" value="1"/>
</dbReference>
<dbReference type="InterPro" id="IPR017853">
    <property type="entry name" value="GH"/>
</dbReference>
<dbReference type="GO" id="GO:0030246">
    <property type="term" value="F:carbohydrate binding"/>
    <property type="evidence" value="ECO:0007669"/>
    <property type="project" value="InterPro"/>
</dbReference>
<evidence type="ECO:0000256" key="2">
    <source>
        <dbReference type="ARBA" id="ARBA00001913"/>
    </source>
</evidence>
<evidence type="ECO:0000313" key="15">
    <source>
        <dbReference type="EMBL" id="PWK21378.1"/>
    </source>
</evidence>
<name>A0A316DV87_9FLAO</name>
<evidence type="ECO:0000313" key="14">
    <source>
        <dbReference type="EMBL" id="MBD1262544.1"/>
    </source>
</evidence>
<gene>
    <name evidence="14" type="ORF">HZY62_18240</name>
    <name evidence="15" type="ORF">LX92_03883</name>
</gene>
<protein>
    <recommendedName>
        <fullName evidence="7 12">Beta-galactosidase</fullName>
        <ecNumber evidence="6 12">3.2.1.23</ecNumber>
    </recommendedName>
    <alternativeName>
        <fullName evidence="11 12">Lactase</fullName>
    </alternativeName>
</protein>
<dbReference type="Pfam" id="PF00703">
    <property type="entry name" value="Glyco_hydro_2"/>
    <property type="match status" value="1"/>
</dbReference>
<comment type="subunit">
    <text evidence="5">Monomer.</text>
</comment>
<dbReference type="Pfam" id="PF02837">
    <property type="entry name" value="Glyco_hydro_2_N"/>
    <property type="match status" value="1"/>
</dbReference>
<evidence type="ECO:0000256" key="1">
    <source>
        <dbReference type="ARBA" id="ARBA00001412"/>
    </source>
</evidence>
<comment type="similarity">
    <text evidence="4 12">Belongs to the glycosyl hydrolase 2 family.</text>
</comment>